<keyword evidence="2" id="KW-0342">GTP-binding</keyword>
<dbReference type="Proteomes" id="UP001300502">
    <property type="component" value="Unassembled WGS sequence"/>
</dbReference>
<organism evidence="4 5">
    <name type="scientific">Galdieria yellowstonensis</name>
    <dbReference type="NCBI Taxonomy" id="3028027"/>
    <lineage>
        <taxon>Eukaryota</taxon>
        <taxon>Rhodophyta</taxon>
        <taxon>Bangiophyceae</taxon>
        <taxon>Galdieriales</taxon>
        <taxon>Galdieriaceae</taxon>
        <taxon>Galdieria</taxon>
    </lineage>
</organism>
<dbReference type="InterPro" id="IPR006689">
    <property type="entry name" value="Small_GTPase_ARF/SAR"/>
</dbReference>
<dbReference type="SUPFAM" id="SSF52540">
    <property type="entry name" value="P-loop containing nucleoside triphosphate hydrolases"/>
    <property type="match status" value="1"/>
</dbReference>
<dbReference type="AlphaFoldDB" id="A0AAV9IFQ8"/>
<keyword evidence="1" id="KW-0547">Nucleotide-binding</keyword>
<proteinExistence type="predicted"/>
<dbReference type="Gene3D" id="3.40.50.300">
    <property type="entry name" value="P-loop containing nucleotide triphosphate hydrolases"/>
    <property type="match status" value="1"/>
</dbReference>
<feature type="region of interest" description="Disordered" evidence="3">
    <location>
        <begin position="1"/>
        <end position="20"/>
    </location>
</feature>
<sequence>MGCFQSQPEENPSSSVAANQSNQEPDASWLVTSWNVILCGQTALAEQLFQKLKGYLCPDMENTKNIMVGNNLSLFIHLVVENGYFPLPEQVRGIVFIVDAANKENLVNAKHRLEEICRFYSEYFNDLMLLVLAQGTEEPGAVDFRQVKHLLSLRWLPVDGHYIQSCSVETGEGVEQGFTSLIKGIIEVQRQLEQDERMQSMLAFSMFMNPMPLLLI</sequence>
<gene>
    <name evidence="4" type="ORF">GAYE_SCF20G4102</name>
</gene>
<dbReference type="EMBL" id="JANCYU010000037">
    <property type="protein sequence ID" value="KAK4526188.1"/>
    <property type="molecule type" value="Genomic_DNA"/>
</dbReference>
<dbReference type="GO" id="GO:0003924">
    <property type="term" value="F:GTPase activity"/>
    <property type="evidence" value="ECO:0007669"/>
    <property type="project" value="InterPro"/>
</dbReference>
<protein>
    <submittedName>
        <fullName evidence="4">Uncharacterized protein</fullName>
    </submittedName>
</protein>
<dbReference type="InterPro" id="IPR027417">
    <property type="entry name" value="P-loop_NTPase"/>
</dbReference>
<name>A0AAV9IFQ8_9RHOD</name>
<accession>A0AAV9IFQ8</accession>
<evidence type="ECO:0000313" key="4">
    <source>
        <dbReference type="EMBL" id="KAK4526188.1"/>
    </source>
</evidence>
<evidence type="ECO:0000256" key="2">
    <source>
        <dbReference type="ARBA" id="ARBA00023134"/>
    </source>
</evidence>
<evidence type="ECO:0000256" key="1">
    <source>
        <dbReference type="ARBA" id="ARBA00022741"/>
    </source>
</evidence>
<dbReference type="GO" id="GO:0005525">
    <property type="term" value="F:GTP binding"/>
    <property type="evidence" value="ECO:0007669"/>
    <property type="project" value="UniProtKB-KW"/>
</dbReference>
<evidence type="ECO:0000256" key="3">
    <source>
        <dbReference type="SAM" id="MobiDB-lite"/>
    </source>
</evidence>
<reference evidence="4 5" key="1">
    <citation type="submission" date="2022-07" db="EMBL/GenBank/DDBJ databases">
        <title>Genome-wide signatures of adaptation to extreme environments.</title>
        <authorList>
            <person name="Cho C.H."/>
            <person name="Yoon H.S."/>
        </authorList>
    </citation>
    <scope>NUCLEOTIDE SEQUENCE [LARGE SCALE GENOMIC DNA]</scope>
    <source>
        <strain evidence="4 5">108.79 E11</strain>
    </source>
</reference>
<evidence type="ECO:0000313" key="5">
    <source>
        <dbReference type="Proteomes" id="UP001300502"/>
    </source>
</evidence>
<comment type="caution">
    <text evidence="4">The sequence shown here is derived from an EMBL/GenBank/DDBJ whole genome shotgun (WGS) entry which is preliminary data.</text>
</comment>
<keyword evidence="5" id="KW-1185">Reference proteome</keyword>
<dbReference type="Pfam" id="PF00025">
    <property type="entry name" value="Arf"/>
    <property type="match status" value="1"/>
</dbReference>